<evidence type="ECO:0000313" key="2">
    <source>
        <dbReference type="Proteomes" id="UP000828390"/>
    </source>
</evidence>
<organism evidence="1 2">
    <name type="scientific">Dreissena polymorpha</name>
    <name type="common">Zebra mussel</name>
    <name type="synonym">Mytilus polymorpha</name>
    <dbReference type="NCBI Taxonomy" id="45954"/>
    <lineage>
        <taxon>Eukaryota</taxon>
        <taxon>Metazoa</taxon>
        <taxon>Spiralia</taxon>
        <taxon>Lophotrochozoa</taxon>
        <taxon>Mollusca</taxon>
        <taxon>Bivalvia</taxon>
        <taxon>Autobranchia</taxon>
        <taxon>Heteroconchia</taxon>
        <taxon>Euheterodonta</taxon>
        <taxon>Imparidentia</taxon>
        <taxon>Neoheterodontei</taxon>
        <taxon>Myida</taxon>
        <taxon>Dreissenoidea</taxon>
        <taxon>Dreissenidae</taxon>
        <taxon>Dreissena</taxon>
    </lineage>
</organism>
<accession>A0A9D4MAD2</accession>
<proteinExistence type="predicted"/>
<sequence length="97" mass="10861">MLMTILCDFPVRLPKHRDLLTLPQNGQEHPLAKKIIMGAAVLSGNHLRVKGFYQKLQTLSSSHGDLELGSNMTWHGNDGIFGVYEGKLIPLLRLKLK</sequence>
<evidence type="ECO:0000313" key="1">
    <source>
        <dbReference type="EMBL" id="KAH3871932.1"/>
    </source>
</evidence>
<comment type="caution">
    <text evidence="1">The sequence shown here is derived from an EMBL/GenBank/DDBJ whole genome shotgun (WGS) entry which is preliminary data.</text>
</comment>
<reference evidence="1" key="1">
    <citation type="journal article" date="2019" name="bioRxiv">
        <title>The Genome of the Zebra Mussel, Dreissena polymorpha: A Resource for Invasive Species Research.</title>
        <authorList>
            <person name="McCartney M.A."/>
            <person name="Auch B."/>
            <person name="Kono T."/>
            <person name="Mallez S."/>
            <person name="Zhang Y."/>
            <person name="Obille A."/>
            <person name="Becker A."/>
            <person name="Abrahante J.E."/>
            <person name="Garbe J."/>
            <person name="Badalamenti J.P."/>
            <person name="Herman A."/>
            <person name="Mangelson H."/>
            <person name="Liachko I."/>
            <person name="Sullivan S."/>
            <person name="Sone E.D."/>
            <person name="Koren S."/>
            <person name="Silverstein K.A.T."/>
            <person name="Beckman K.B."/>
            <person name="Gohl D.M."/>
        </authorList>
    </citation>
    <scope>NUCLEOTIDE SEQUENCE</scope>
    <source>
        <strain evidence="1">Duluth1</strain>
        <tissue evidence="1">Whole animal</tissue>
    </source>
</reference>
<keyword evidence="2" id="KW-1185">Reference proteome</keyword>
<dbReference type="AlphaFoldDB" id="A0A9D4MAD2"/>
<protein>
    <submittedName>
        <fullName evidence="1">Uncharacterized protein</fullName>
    </submittedName>
</protein>
<reference evidence="1" key="2">
    <citation type="submission" date="2020-11" db="EMBL/GenBank/DDBJ databases">
        <authorList>
            <person name="McCartney M.A."/>
            <person name="Auch B."/>
            <person name="Kono T."/>
            <person name="Mallez S."/>
            <person name="Becker A."/>
            <person name="Gohl D.M."/>
            <person name="Silverstein K.A.T."/>
            <person name="Koren S."/>
            <person name="Bechman K.B."/>
            <person name="Herman A."/>
            <person name="Abrahante J.E."/>
            <person name="Garbe J."/>
        </authorList>
    </citation>
    <scope>NUCLEOTIDE SEQUENCE</scope>
    <source>
        <strain evidence="1">Duluth1</strain>
        <tissue evidence="1">Whole animal</tissue>
    </source>
</reference>
<gene>
    <name evidence="1" type="ORF">DPMN_035147</name>
</gene>
<dbReference type="EMBL" id="JAIWYP010000002">
    <property type="protein sequence ID" value="KAH3871932.1"/>
    <property type="molecule type" value="Genomic_DNA"/>
</dbReference>
<name>A0A9D4MAD2_DREPO</name>
<dbReference type="Proteomes" id="UP000828390">
    <property type="component" value="Unassembled WGS sequence"/>
</dbReference>